<accession>A0A7N2QXF0</accession>
<feature type="transmembrane region" description="Helical" evidence="1">
    <location>
        <begin position="312"/>
        <end position="330"/>
    </location>
</feature>
<reference evidence="2" key="2">
    <citation type="submission" date="2021-01" db="UniProtKB">
        <authorList>
            <consortium name="EnsemblPlants"/>
        </authorList>
    </citation>
    <scope>IDENTIFICATION</scope>
</reference>
<organism evidence="2 3">
    <name type="scientific">Quercus lobata</name>
    <name type="common">Valley oak</name>
    <dbReference type="NCBI Taxonomy" id="97700"/>
    <lineage>
        <taxon>Eukaryota</taxon>
        <taxon>Viridiplantae</taxon>
        <taxon>Streptophyta</taxon>
        <taxon>Embryophyta</taxon>
        <taxon>Tracheophyta</taxon>
        <taxon>Spermatophyta</taxon>
        <taxon>Magnoliopsida</taxon>
        <taxon>eudicotyledons</taxon>
        <taxon>Gunneridae</taxon>
        <taxon>Pentapetalae</taxon>
        <taxon>rosids</taxon>
        <taxon>fabids</taxon>
        <taxon>Fagales</taxon>
        <taxon>Fagaceae</taxon>
        <taxon>Quercus</taxon>
    </lineage>
</organism>
<name>A0A7N2QXF0_QUELO</name>
<dbReference type="Proteomes" id="UP000594261">
    <property type="component" value="Chromosome 1"/>
</dbReference>
<evidence type="ECO:0000256" key="1">
    <source>
        <dbReference type="SAM" id="Phobius"/>
    </source>
</evidence>
<reference evidence="2 3" key="1">
    <citation type="journal article" date="2016" name="G3 (Bethesda)">
        <title>First Draft Assembly and Annotation of the Genome of a California Endemic Oak Quercus lobata Nee (Fagaceae).</title>
        <authorList>
            <person name="Sork V.L."/>
            <person name="Fitz-Gibbon S.T."/>
            <person name="Puiu D."/>
            <person name="Crepeau M."/>
            <person name="Gugger P.F."/>
            <person name="Sherman R."/>
            <person name="Stevens K."/>
            <person name="Langley C.H."/>
            <person name="Pellegrini M."/>
            <person name="Salzberg S.L."/>
        </authorList>
    </citation>
    <scope>NUCLEOTIDE SEQUENCE [LARGE SCALE GENOMIC DNA]</scope>
    <source>
        <strain evidence="2 3">cv. SW786</strain>
    </source>
</reference>
<dbReference type="EMBL" id="LRBV02000001">
    <property type="status" value="NOT_ANNOTATED_CDS"/>
    <property type="molecule type" value="Genomic_DNA"/>
</dbReference>
<feature type="transmembrane region" description="Helical" evidence="1">
    <location>
        <begin position="351"/>
        <end position="373"/>
    </location>
</feature>
<evidence type="ECO:0008006" key="4">
    <source>
        <dbReference type="Google" id="ProtNLM"/>
    </source>
</evidence>
<dbReference type="Gramene" id="QL01p018797:mrna">
    <property type="protein sequence ID" value="QL01p018797:mrna:CDS:1"/>
    <property type="gene ID" value="QL01p018797"/>
</dbReference>
<evidence type="ECO:0000313" key="2">
    <source>
        <dbReference type="EnsemblPlants" id="QL01p018797:mrna:CDS:1"/>
    </source>
</evidence>
<sequence length="375" mass="43755">MAISEAPYFDGCKTSPRDFVYWMNGIEQFFEQANFVDNKKVRYAKLKLKGGVQRFWENLEYFRYLHYEPAISVWEDMKEKLCDEYLSSYFRAKYLPQSQCGTFQVEANTMNPHPISCPQRTFEQSIKELSTKELKELSVKLMKDVQDRIAQMKKKKTQIDSIGKPRILDHNEFIVASIEDNIDDDILVMENPLATPKPNVDTDVRASTSVALTCVQGNESIEEQQGEKMVSKESIMLEGAHDVILEANESAFDQPSLVHEDKQFAKIKKVDKIVLPMVQAKIMLIPHIDFVIPEEFDMVEFKIFLFSMLPRVILDLKQVLLVSILILQRFRTRGRVFFNQRRMMQETQEDYYLVLFMFASQLYFYVLGSISLLGY</sequence>
<dbReference type="InParanoid" id="A0A7N2QXF0"/>
<dbReference type="EnsemblPlants" id="QL01p018797:mrna">
    <property type="protein sequence ID" value="QL01p018797:mrna:CDS:1"/>
    <property type="gene ID" value="QL01p018797"/>
</dbReference>
<evidence type="ECO:0000313" key="3">
    <source>
        <dbReference type="Proteomes" id="UP000594261"/>
    </source>
</evidence>
<proteinExistence type="predicted"/>
<keyword evidence="1" id="KW-0472">Membrane</keyword>
<protein>
    <recommendedName>
        <fullName evidence="4">Retrotransposon gag domain-containing protein</fullName>
    </recommendedName>
</protein>
<dbReference type="AlphaFoldDB" id="A0A7N2QXF0"/>
<keyword evidence="3" id="KW-1185">Reference proteome</keyword>
<keyword evidence="1" id="KW-0812">Transmembrane</keyword>
<keyword evidence="1" id="KW-1133">Transmembrane helix</keyword>